<dbReference type="HOGENOM" id="CLU_001265_30_5_1"/>
<reference evidence="10" key="1">
    <citation type="submission" date="2003-08" db="EMBL/GenBank/DDBJ databases">
        <authorList>
            <person name="Birren B."/>
            <person name="Nusbaum C."/>
            <person name="Abebe A."/>
            <person name="Abouelleil A."/>
            <person name="Adekoya E."/>
            <person name="Ait-zahra M."/>
            <person name="Allen N."/>
            <person name="Allen T."/>
            <person name="An P."/>
            <person name="Anderson M."/>
            <person name="Anderson S."/>
            <person name="Arachchi H."/>
            <person name="Armbruster J."/>
            <person name="Bachantsang P."/>
            <person name="Baldwin J."/>
            <person name="Barry A."/>
            <person name="Bayul T."/>
            <person name="Blitshsteyn B."/>
            <person name="Bloom T."/>
            <person name="Blye J."/>
            <person name="Boguslavskiy L."/>
            <person name="Borowsky M."/>
            <person name="Boukhgalter B."/>
            <person name="Brunache A."/>
            <person name="Butler J."/>
            <person name="Calixte N."/>
            <person name="Calvo S."/>
            <person name="Camarata J."/>
            <person name="Campo K."/>
            <person name="Chang J."/>
            <person name="Cheshatsang Y."/>
            <person name="Citroen M."/>
            <person name="Collymore A."/>
            <person name="Considine T."/>
            <person name="Cook A."/>
            <person name="Cooke P."/>
            <person name="Corum B."/>
            <person name="Cuomo C."/>
            <person name="David R."/>
            <person name="Dawoe T."/>
            <person name="Degray S."/>
            <person name="Dodge S."/>
            <person name="Dooley K."/>
            <person name="Dorje P."/>
            <person name="Dorjee K."/>
            <person name="Dorris L."/>
            <person name="Duffey N."/>
            <person name="Dupes A."/>
            <person name="Elkins T."/>
            <person name="Engels R."/>
            <person name="Erickson J."/>
            <person name="Farina A."/>
            <person name="Faro S."/>
            <person name="Ferreira P."/>
            <person name="Fischer H."/>
            <person name="Fitzgerald M."/>
            <person name="Foley K."/>
            <person name="Gage D."/>
            <person name="Galagan J."/>
            <person name="Gearin G."/>
            <person name="Gnerre S."/>
            <person name="Gnirke A."/>
            <person name="Goyette A."/>
            <person name="Graham J."/>
            <person name="Grandbois E."/>
            <person name="Gyaltsen K."/>
            <person name="Hafez N."/>
            <person name="Hagopian D."/>
            <person name="Hagos B."/>
            <person name="Hall J."/>
            <person name="Hatcher B."/>
            <person name="Heller A."/>
            <person name="Higgins H."/>
            <person name="Honan T."/>
            <person name="Horn A."/>
            <person name="Houde N."/>
            <person name="Hughes L."/>
            <person name="Hulme W."/>
            <person name="Husby E."/>
            <person name="Iliev I."/>
            <person name="Jaffe D."/>
            <person name="Jones C."/>
            <person name="Kamal M."/>
            <person name="Kamat A."/>
            <person name="Kamvysselis M."/>
            <person name="Karlsson E."/>
            <person name="Kells C."/>
            <person name="Kieu A."/>
            <person name="Kisner P."/>
            <person name="Kodira C."/>
            <person name="Kulbokas E."/>
            <person name="Labutti K."/>
            <person name="Lama D."/>
            <person name="Landers T."/>
            <person name="Leger J."/>
            <person name="Levine S."/>
            <person name="Lewis D."/>
            <person name="Lewis T."/>
            <person name="Lindblad-toh K."/>
            <person name="Liu X."/>
            <person name="Lokyitsang T."/>
            <person name="Lokyitsang Y."/>
            <person name="Lucien O."/>
            <person name="Lui A."/>
            <person name="Ma L.J."/>
            <person name="Mabbitt R."/>
            <person name="Macdonald J."/>
            <person name="Maclean C."/>
            <person name="Major J."/>
            <person name="Manning J."/>
            <person name="Marabella R."/>
            <person name="Maru K."/>
            <person name="Matthews C."/>
            <person name="Mauceli E."/>
            <person name="Mccarthy M."/>
            <person name="Mcdonough S."/>
            <person name="Mcghee T."/>
            <person name="Meldrim J."/>
            <person name="Meneus L."/>
            <person name="Mesirov J."/>
            <person name="Mihalev A."/>
            <person name="Mihova T."/>
            <person name="Mikkelsen T."/>
            <person name="Mlenga V."/>
            <person name="Moru K."/>
            <person name="Mozes J."/>
            <person name="Mulrain L."/>
            <person name="Munson G."/>
            <person name="Naylor J."/>
            <person name="Newes C."/>
            <person name="Nguyen C."/>
            <person name="Nguyen N."/>
            <person name="Nguyen T."/>
            <person name="Nicol R."/>
            <person name="Nielsen C."/>
            <person name="Nizzari M."/>
            <person name="Norbu C."/>
            <person name="Norbu N."/>
            <person name="O'donnell P."/>
            <person name="Okoawo O."/>
            <person name="O'leary S."/>
            <person name="Omotosho B."/>
            <person name="O'neill K."/>
            <person name="Osman S."/>
            <person name="Parker S."/>
            <person name="Perrin D."/>
            <person name="Phunkhang P."/>
            <person name="Piqani B."/>
            <person name="Purcell S."/>
            <person name="Rachupka T."/>
            <person name="Ramasamy U."/>
            <person name="Rameau R."/>
            <person name="Ray V."/>
            <person name="Raymond C."/>
            <person name="Retta R."/>
            <person name="Richardson S."/>
            <person name="Rise C."/>
            <person name="Rodriguez J."/>
            <person name="Rogers J."/>
            <person name="Rogov P."/>
            <person name="Rutman M."/>
            <person name="Schupbach R."/>
            <person name="Seaman C."/>
            <person name="Settipalli S."/>
            <person name="Sharpe T."/>
            <person name="Sheridan J."/>
            <person name="Sherpa N."/>
            <person name="Shi J."/>
            <person name="Smirnov S."/>
            <person name="Smith C."/>
            <person name="Sougnez C."/>
            <person name="Spencer B."/>
            <person name="Stalker J."/>
            <person name="Stange-thomann N."/>
            <person name="Stavropoulos S."/>
            <person name="Stetson K."/>
            <person name="Stone C."/>
            <person name="Stone S."/>
            <person name="Stubbs M."/>
            <person name="Talamas J."/>
            <person name="Tchuinga P."/>
            <person name="Tenzing P."/>
            <person name="Tesfaye S."/>
            <person name="Theodore J."/>
            <person name="Thoulutsang Y."/>
            <person name="Topham K."/>
            <person name="Towey S."/>
            <person name="Tsamla T."/>
            <person name="Tsomo N."/>
            <person name="Vallee D."/>
            <person name="Vassiliev H."/>
            <person name="Venkataraman V."/>
            <person name="Vinson J."/>
            <person name="Vo A."/>
            <person name="Wade C."/>
            <person name="Wang S."/>
            <person name="Wangchuk T."/>
            <person name="Wangdi T."/>
            <person name="Whittaker C."/>
            <person name="Wilkinson J."/>
            <person name="Wu Y."/>
            <person name="Wyman D."/>
            <person name="Yadav S."/>
            <person name="Yang S."/>
            <person name="Yang X."/>
            <person name="Yeager S."/>
            <person name="Yee E."/>
            <person name="Young G."/>
            <person name="Zainoun J."/>
            <person name="Zembeck L."/>
            <person name="Zimmer A."/>
            <person name="Zody M."/>
            <person name="Lander E."/>
        </authorList>
    </citation>
    <scope>NUCLEOTIDE SEQUENCE [LARGE SCALE GENOMIC DNA]</scope>
</reference>
<keyword evidence="3 7" id="KW-1133">Transmembrane helix</keyword>
<feature type="transmembrane region" description="Helical" evidence="7">
    <location>
        <begin position="393"/>
        <end position="412"/>
    </location>
</feature>
<dbReference type="PANTHER" id="PTHR23503:SF132">
    <property type="entry name" value="SOLUTE CARRIER FAMILY 2, FACILITATED GLUCOSE TRANSPORTER MEMBER 5-LIKE"/>
    <property type="match status" value="1"/>
</dbReference>
<dbReference type="GO" id="GO:0070837">
    <property type="term" value="P:dehydroascorbic acid transport"/>
    <property type="evidence" value="ECO:0007669"/>
    <property type="project" value="TreeGrafter"/>
</dbReference>
<feature type="transmembrane region" description="Helical" evidence="7">
    <location>
        <begin position="364"/>
        <end position="387"/>
    </location>
</feature>
<keyword evidence="5" id="KW-0813">Transport</keyword>
<dbReference type="GO" id="GO:0055056">
    <property type="term" value="F:D-glucose transmembrane transporter activity"/>
    <property type="evidence" value="ECO:0007669"/>
    <property type="project" value="TreeGrafter"/>
</dbReference>
<dbReference type="SUPFAM" id="SSF103473">
    <property type="entry name" value="MFS general substrate transporter"/>
    <property type="match status" value="1"/>
</dbReference>
<feature type="transmembrane region" description="Helical" evidence="7">
    <location>
        <begin position="337"/>
        <end position="357"/>
    </location>
</feature>
<reference evidence="9" key="2">
    <citation type="submission" date="2025-08" db="UniProtKB">
        <authorList>
            <consortium name="Ensembl"/>
        </authorList>
    </citation>
    <scope>IDENTIFICATION</scope>
</reference>
<evidence type="ECO:0000313" key="9">
    <source>
        <dbReference type="Ensembl" id="ENSCSAVP00000007752.1"/>
    </source>
</evidence>
<evidence type="ECO:0000256" key="4">
    <source>
        <dbReference type="ARBA" id="ARBA00023136"/>
    </source>
</evidence>
<dbReference type="eggNOG" id="KOG0569">
    <property type="taxonomic scope" value="Eukaryota"/>
</dbReference>
<dbReference type="PROSITE" id="PS00216">
    <property type="entry name" value="SUGAR_TRANSPORT_1"/>
    <property type="match status" value="1"/>
</dbReference>
<dbReference type="OMA" id="LQASENW"/>
<feature type="transmembrane region" description="Helical" evidence="7">
    <location>
        <begin position="91"/>
        <end position="113"/>
    </location>
</feature>
<feature type="transmembrane region" description="Helical" evidence="7">
    <location>
        <begin position="16"/>
        <end position="38"/>
    </location>
</feature>
<dbReference type="STRING" id="51511.ENSCSAVP00000007752"/>
<organism evidence="9 10">
    <name type="scientific">Ciona savignyi</name>
    <name type="common">Pacific transparent sea squirt</name>
    <dbReference type="NCBI Taxonomy" id="51511"/>
    <lineage>
        <taxon>Eukaryota</taxon>
        <taxon>Metazoa</taxon>
        <taxon>Chordata</taxon>
        <taxon>Tunicata</taxon>
        <taxon>Ascidiacea</taxon>
        <taxon>Phlebobranchia</taxon>
        <taxon>Cionidae</taxon>
        <taxon>Ciona</taxon>
    </lineage>
</organism>
<accession>H2YQZ2</accession>
<dbReference type="InterPro" id="IPR020846">
    <property type="entry name" value="MFS_dom"/>
</dbReference>
<evidence type="ECO:0000256" key="6">
    <source>
        <dbReference type="SAM" id="MobiDB-lite"/>
    </source>
</evidence>
<dbReference type="NCBIfam" id="TIGR00879">
    <property type="entry name" value="SP"/>
    <property type="match status" value="1"/>
</dbReference>
<dbReference type="InterPro" id="IPR005828">
    <property type="entry name" value="MFS_sugar_transport-like"/>
</dbReference>
<dbReference type="GeneTree" id="ENSGT00940000156846"/>
<dbReference type="PANTHER" id="PTHR23503">
    <property type="entry name" value="SOLUTE CARRIER FAMILY 2"/>
    <property type="match status" value="1"/>
</dbReference>
<proteinExistence type="inferred from homology"/>
<dbReference type="InterPro" id="IPR003663">
    <property type="entry name" value="Sugar/inositol_transpt"/>
</dbReference>
<dbReference type="InParanoid" id="H2YQZ2"/>
<name>H2YQZ2_CIOSA</name>
<dbReference type="Ensembl" id="ENSCSAVT00000007853.1">
    <property type="protein sequence ID" value="ENSCSAVP00000007752.1"/>
    <property type="gene ID" value="ENSCSAVG00000004629.1"/>
</dbReference>
<feature type="transmembrane region" description="Helical" evidence="7">
    <location>
        <begin position="182"/>
        <end position="200"/>
    </location>
</feature>
<dbReference type="PROSITE" id="PS50850">
    <property type="entry name" value="MFS"/>
    <property type="match status" value="1"/>
</dbReference>
<keyword evidence="4 7" id="KW-0472">Membrane</keyword>
<evidence type="ECO:0000259" key="8">
    <source>
        <dbReference type="PROSITE" id="PS50850"/>
    </source>
</evidence>
<feature type="transmembrane region" description="Helical" evidence="7">
    <location>
        <begin position="145"/>
        <end position="170"/>
    </location>
</feature>
<dbReference type="PROSITE" id="PS00217">
    <property type="entry name" value="SUGAR_TRANSPORT_2"/>
    <property type="match status" value="1"/>
</dbReference>
<evidence type="ECO:0000256" key="2">
    <source>
        <dbReference type="ARBA" id="ARBA00022692"/>
    </source>
</evidence>
<dbReference type="InterPro" id="IPR045263">
    <property type="entry name" value="GLUT"/>
</dbReference>
<comment type="similarity">
    <text evidence="5">Belongs to the major facilitator superfamily. Sugar transporter (TC 2.A.1.1) family.</text>
</comment>
<feature type="transmembrane region" description="Helical" evidence="7">
    <location>
        <begin position="120"/>
        <end position="139"/>
    </location>
</feature>
<dbReference type="AlphaFoldDB" id="H2YQZ2"/>
<dbReference type="FunFam" id="1.20.1250.20:FF:000029">
    <property type="entry name" value="solute carrier family 2, facilitated glucose transporter member 4"/>
    <property type="match status" value="1"/>
</dbReference>
<dbReference type="Gene3D" id="1.20.1250.20">
    <property type="entry name" value="MFS general substrate transporter like domains"/>
    <property type="match status" value="1"/>
</dbReference>
<evidence type="ECO:0000256" key="1">
    <source>
        <dbReference type="ARBA" id="ARBA00004141"/>
    </source>
</evidence>
<feature type="region of interest" description="Disordered" evidence="6">
    <location>
        <begin position="505"/>
        <end position="531"/>
    </location>
</feature>
<feature type="transmembrane region" description="Helical" evidence="7">
    <location>
        <begin position="462"/>
        <end position="481"/>
    </location>
</feature>
<dbReference type="Proteomes" id="UP000007875">
    <property type="component" value="Unassembled WGS sequence"/>
</dbReference>
<keyword evidence="10" id="KW-1185">Reference proteome</keyword>
<dbReference type="GO" id="GO:0046323">
    <property type="term" value="P:D-glucose import"/>
    <property type="evidence" value="ECO:0007669"/>
    <property type="project" value="TreeGrafter"/>
</dbReference>
<feature type="transmembrane region" description="Helical" evidence="7">
    <location>
        <begin position="296"/>
        <end position="317"/>
    </location>
</feature>
<comment type="subcellular location">
    <subcellularLocation>
        <location evidence="1">Membrane</location>
        <topology evidence="1">Multi-pass membrane protein</topology>
    </subcellularLocation>
</comment>
<dbReference type="InterPro" id="IPR005829">
    <property type="entry name" value="Sugar_transporter_CS"/>
</dbReference>
<dbReference type="PRINTS" id="PR00171">
    <property type="entry name" value="SUGRTRNSPORT"/>
</dbReference>
<protein>
    <recommendedName>
        <fullName evidence="8">Major facilitator superfamily (MFS) profile domain-containing protein</fullName>
    </recommendedName>
</protein>
<dbReference type="InterPro" id="IPR036259">
    <property type="entry name" value="MFS_trans_sf"/>
</dbReference>
<feature type="domain" description="Major facilitator superfamily (MFS) profile" evidence="8">
    <location>
        <begin position="25"/>
        <end position="486"/>
    </location>
</feature>
<evidence type="ECO:0000256" key="5">
    <source>
        <dbReference type="RuleBase" id="RU003346"/>
    </source>
</evidence>
<sequence length="531" mass="57365">MGKQASLVDGNEQKPILTFSLVMGVLFSVVGSSFQYGYNIAVVNAPADEVKDFYFGTDCMNATLAISTTNQSEPETCVKIPEKTTYRNNMFAIAVSAFAAAGMVGSLLVGPVVGKFGRRGAFIVNNIISFVAALCLGLGKTANSFALIIVGRVFIGIFAGLATGVVPMYIGEISPKQWRGAIGVLNQLLITIGILVAQLLGLQSMLGTEEKWPILFAFTCVPSVLQLIAIPFMPKSPRYLLIDQGKDTEARNVLVKLRGTENVESEMDEMRAEASAQSADGQLTILQLLRERSVRWQLITVLLMMAAQQLSGINAVFFYSNRIFETAGIPSGNPQDLASVGVGVVNVIMTIVSVGVIEWAGRKALIVWGFGMMIFWCAAMTVVLNMLTMNLTWISYLSIACVIGYIVGFAIGPGPIPWLITAELFRQSARPPAFMVSCLLNWTCNFIIGISFPAIADATGPYVFIIFMFVCIGITAFLAIVMPETKGKTFQEISNLFAKRNSVPVNSGSSTNEGDESAKIPLQSMDHAERV</sequence>
<keyword evidence="2 7" id="KW-0812">Transmembrane</keyword>
<feature type="transmembrane region" description="Helical" evidence="7">
    <location>
        <begin position="212"/>
        <end position="232"/>
    </location>
</feature>
<dbReference type="GO" id="GO:0005886">
    <property type="term" value="C:plasma membrane"/>
    <property type="evidence" value="ECO:0007669"/>
    <property type="project" value="TreeGrafter"/>
</dbReference>
<dbReference type="Pfam" id="PF00083">
    <property type="entry name" value="Sugar_tr"/>
    <property type="match status" value="1"/>
</dbReference>
<evidence type="ECO:0000256" key="3">
    <source>
        <dbReference type="ARBA" id="ARBA00022989"/>
    </source>
</evidence>
<evidence type="ECO:0000256" key="7">
    <source>
        <dbReference type="SAM" id="Phobius"/>
    </source>
</evidence>
<reference evidence="9" key="3">
    <citation type="submission" date="2025-09" db="UniProtKB">
        <authorList>
            <consortium name="Ensembl"/>
        </authorList>
    </citation>
    <scope>IDENTIFICATION</scope>
</reference>
<evidence type="ECO:0000313" key="10">
    <source>
        <dbReference type="Proteomes" id="UP000007875"/>
    </source>
</evidence>
<feature type="transmembrane region" description="Helical" evidence="7">
    <location>
        <begin position="433"/>
        <end position="456"/>
    </location>
</feature>